<name>A0A2P2J775_RHIMU</name>
<organism evidence="1">
    <name type="scientific">Rhizophora mucronata</name>
    <name type="common">Asiatic mangrove</name>
    <dbReference type="NCBI Taxonomy" id="61149"/>
    <lineage>
        <taxon>Eukaryota</taxon>
        <taxon>Viridiplantae</taxon>
        <taxon>Streptophyta</taxon>
        <taxon>Embryophyta</taxon>
        <taxon>Tracheophyta</taxon>
        <taxon>Spermatophyta</taxon>
        <taxon>Magnoliopsida</taxon>
        <taxon>eudicotyledons</taxon>
        <taxon>Gunneridae</taxon>
        <taxon>Pentapetalae</taxon>
        <taxon>rosids</taxon>
        <taxon>fabids</taxon>
        <taxon>Malpighiales</taxon>
        <taxon>Rhizophoraceae</taxon>
        <taxon>Rhizophora</taxon>
    </lineage>
</organism>
<accession>A0A2P2J775</accession>
<sequence>MHSRIPKAVCSVTGRWVALSFILSQFASGNDAEPLIRWILSLNI</sequence>
<protein>
    <submittedName>
        <fullName evidence="1">Uncharacterized protein</fullName>
    </submittedName>
</protein>
<dbReference type="AlphaFoldDB" id="A0A2P2J775"/>
<reference evidence="1" key="1">
    <citation type="submission" date="2018-02" db="EMBL/GenBank/DDBJ databases">
        <title>Rhizophora mucronata_Transcriptome.</title>
        <authorList>
            <person name="Meera S.P."/>
            <person name="Sreeshan A."/>
            <person name="Augustine A."/>
        </authorList>
    </citation>
    <scope>NUCLEOTIDE SEQUENCE</scope>
    <source>
        <tissue evidence="1">Leaf</tissue>
    </source>
</reference>
<evidence type="ECO:0000313" key="1">
    <source>
        <dbReference type="EMBL" id="MBW89319.1"/>
    </source>
</evidence>
<proteinExistence type="predicted"/>
<dbReference type="EMBL" id="GGEC01008836">
    <property type="protein sequence ID" value="MBW89319.1"/>
    <property type="molecule type" value="Transcribed_RNA"/>
</dbReference>